<dbReference type="EMBL" id="JMCB01000013">
    <property type="protein sequence ID" value="KFE64943.1"/>
    <property type="molecule type" value="Genomic_DNA"/>
</dbReference>
<protein>
    <submittedName>
        <fullName evidence="4">Polysaccharide deacetylase</fullName>
    </submittedName>
</protein>
<feature type="domain" description="NodB homology" evidence="3">
    <location>
        <begin position="21"/>
        <end position="241"/>
    </location>
</feature>
<accession>A0A085WB80</accession>
<dbReference type="PANTHER" id="PTHR10587">
    <property type="entry name" value="GLYCOSYL TRANSFERASE-RELATED"/>
    <property type="match status" value="1"/>
</dbReference>
<dbReference type="SUPFAM" id="SSF88713">
    <property type="entry name" value="Glycoside hydrolase/deacetylase"/>
    <property type="match status" value="1"/>
</dbReference>
<dbReference type="Gene3D" id="3.10.450.50">
    <property type="match status" value="1"/>
</dbReference>
<evidence type="ECO:0000256" key="1">
    <source>
        <dbReference type="ARBA" id="ARBA00022723"/>
    </source>
</evidence>
<sequence>MLAPVLMVMLLGAAPPPPAGRPLLITVDDLPVAAISLHPNPAERERITRGLLAVLKKHHIQAVGLVNGSHLKEPEQTRLLDLWLADGHELGNHSYSHPSLTQKSAEDFIADVEQERALLAKHLASRGKTLRFFRFPFLREGETLEKLRAVRAYLAESKQRALPVTIDNQDWSFEQPFIQGKPVSEEYQEALHVAVRTAEARGDKRVGGVSPQILLLHANAVGAAEWDRLFTWLEQTGHRFATADEVLAHPIFSEPHEFIGTHGPSLWDRLIDKKVRQDTEAAVHALLRKQAEAWNQGDLEAFCSVYAEDAAFLSPTGLTRGRAQVLARYRQRYPDRKALGTLSFEFLETRLAKGIEYSAFGDALASRVHGVSVVARWTLAYPDKAPATGLTLLVLHRRSDGWEIVEDASM</sequence>
<dbReference type="AlphaFoldDB" id="A0A085WB80"/>
<evidence type="ECO:0000313" key="4">
    <source>
        <dbReference type="EMBL" id="KFE64943.1"/>
    </source>
</evidence>
<evidence type="ECO:0000256" key="2">
    <source>
        <dbReference type="ARBA" id="ARBA00022801"/>
    </source>
</evidence>
<dbReference type="GO" id="GO:0046872">
    <property type="term" value="F:metal ion binding"/>
    <property type="evidence" value="ECO:0007669"/>
    <property type="project" value="UniProtKB-KW"/>
</dbReference>
<dbReference type="InterPro" id="IPR011330">
    <property type="entry name" value="Glyco_hydro/deAcase_b/a-brl"/>
</dbReference>
<keyword evidence="1" id="KW-0479">Metal-binding</keyword>
<reference evidence="4 5" key="1">
    <citation type="submission" date="2014-04" db="EMBL/GenBank/DDBJ databases">
        <title>Genome assembly of Hyalangium minutum DSM 14724.</title>
        <authorList>
            <person name="Sharma G."/>
            <person name="Subramanian S."/>
        </authorList>
    </citation>
    <scope>NUCLEOTIDE SEQUENCE [LARGE SCALE GENOMIC DNA]</scope>
    <source>
        <strain evidence="4 5">DSM 14724</strain>
    </source>
</reference>
<dbReference type="RefSeq" id="WP_083968852.1">
    <property type="nucleotide sequence ID" value="NZ_JMCB01000013.1"/>
</dbReference>
<dbReference type="InterPro" id="IPR037401">
    <property type="entry name" value="SnoaL-like"/>
</dbReference>
<dbReference type="InterPro" id="IPR032710">
    <property type="entry name" value="NTF2-like_dom_sf"/>
</dbReference>
<gene>
    <name evidence="4" type="ORF">DB31_1961</name>
</gene>
<dbReference type="STRING" id="394096.DB31_1961"/>
<name>A0A085WB80_9BACT</name>
<evidence type="ECO:0000313" key="5">
    <source>
        <dbReference type="Proteomes" id="UP000028725"/>
    </source>
</evidence>
<dbReference type="SUPFAM" id="SSF54427">
    <property type="entry name" value="NTF2-like"/>
    <property type="match status" value="1"/>
</dbReference>
<dbReference type="PROSITE" id="PS51677">
    <property type="entry name" value="NODB"/>
    <property type="match status" value="1"/>
</dbReference>
<dbReference type="Pfam" id="PF12680">
    <property type="entry name" value="SnoaL_2"/>
    <property type="match status" value="1"/>
</dbReference>
<dbReference type="PANTHER" id="PTHR10587:SF133">
    <property type="entry name" value="CHITIN DEACETYLASE 1-RELATED"/>
    <property type="match status" value="1"/>
</dbReference>
<dbReference type="OrthoDB" id="5352625at2"/>
<dbReference type="Pfam" id="PF01522">
    <property type="entry name" value="Polysacc_deac_1"/>
    <property type="match status" value="1"/>
</dbReference>
<comment type="caution">
    <text evidence="4">The sequence shown here is derived from an EMBL/GenBank/DDBJ whole genome shotgun (WGS) entry which is preliminary data.</text>
</comment>
<proteinExistence type="predicted"/>
<keyword evidence="5" id="KW-1185">Reference proteome</keyword>
<organism evidence="4 5">
    <name type="scientific">Hyalangium minutum</name>
    <dbReference type="NCBI Taxonomy" id="394096"/>
    <lineage>
        <taxon>Bacteria</taxon>
        <taxon>Pseudomonadati</taxon>
        <taxon>Myxococcota</taxon>
        <taxon>Myxococcia</taxon>
        <taxon>Myxococcales</taxon>
        <taxon>Cystobacterineae</taxon>
        <taxon>Archangiaceae</taxon>
        <taxon>Hyalangium</taxon>
    </lineage>
</organism>
<dbReference type="Gene3D" id="3.20.20.370">
    <property type="entry name" value="Glycoside hydrolase/deacetylase"/>
    <property type="match status" value="1"/>
</dbReference>
<dbReference type="GO" id="GO:0016810">
    <property type="term" value="F:hydrolase activity, acting on carbon-nitrogen (but not peptide) bonds"/>
    <property type="evidence" value="ECO:0007669"/>
    <property type="project" value="InterPro"/>
</dbReference>
<keyword evidence="2" id="KW-0378">Hydrolase</keyword>
<dbReference type="InterPro" id="IPR050248">
    <property type="entry name" value="Polysacc_deacetylase_ArnD"/>
</dbReference>
<dbReference type="Proteomes" id="UP000028725">
    <property type="component" value="Unassembled WGS sequence"/>
</dbReference>
<dbReference type="GO" id="GO:0005975">
    <property type="term" value="P:carbohydrate metabolic process"/>
    <property type="evidence" value="ECO:0007669"/>
    <property type="project" value="InterPro"/>
</dbReference>
<evidence type="ECO:0000259" key="3">
    <source>
        <dbReference type="PROSITE" id="PS51677"/>
    </source>
</evidence>
<dbReference type="GO" id="GO:0016020">
    <property type="term" value="C:membrane"/>
    <property type="evidence" value="ECO:0007669"/>
    <property type="project" value="TreeGrafter"/>
</dbReference>
<dbReference type="InterPro" id="IPR002509">
    <property type="entry name" value="NODB_dom"/>
</dbReference>